<sequence length="412" mass="44200">MNAQHGRARSASPADLLMALTTVLLVSLDLAFHEQHRGIVVALAAIPALSLAVPAGRPSCRPLLVGGIALAGALVSAGVDWRDRPFVLLATFLNIVLVSLISHRLQPRLHLTTPSPATVYRAPLPVAAHTEATPERPPELTAQTYQIGDYQLALRSVPQANRTTLVADLCDARESPYGTRILVADLMGKDEATRIAGDELLEQWRQLAMTEPSLAEIARSLDTDLAQRTDRFAKALLVTLHDGRGELVCCGHAPPLLLSDAGDVRELNVLTPVPPLGLFHLVPHGCAVYTTTFTVSAANRLLLHTDGIGGVLDAQGSPFPLHDRARAYEGRPPAALLEALVDDLIRHAGGDLQSLRDEALLLLLQAEKPRFRHITTALHSAPASNHTEARRYTGLGELVTSADRASPGGVRR</sequence>
<dbReference type="EMBL" id="JBIRGQ010000008">
    <property type="protein sequence ID" value="MFH8550459.1"/>
    <property type="molecule type" value="Genomic_DNA"/>
</dbReference>
<keyword evidence="2" id="KW-1133">Transmembrane helix</keyword>
<organism evidence="4 5">
    <name type="scientific">Streptomyces longisporoflavus</name>
    <dbReference type="NCBI Taxonomy" id="28044"/>
    <lineage>
        <taxon>Bacteria</taxon>
        <taxon>Bacillati</taxon>
        <taxon>Actinomycetota</taxon>
        <taxon>Actinomycetes</taxon>
        <taxon>Kitasatosporales</taxon>
        <taxon>Streptomycetaceae</taxon>
        <taxon>Streptomyces</taxon>
    </lineage>
</organism>
<keyword evidence="2" id="KW-0812">Transmembrane</keyword>
<feature type="transmembrane region" description="Helical" evidence="2">
    <location>
        <begin position="85"/>
        <end position="102"/>
    </location>
</feature>
<dbReference type="PANTHER" id="PTHR43156:SF2">
    <property type="entry name" value="STAGE II SPORULATION PROTEIN E"/>
    <property type="match status" value="1"/>
</dbReference>
<dbReference type="InterPro" id="IPR052016">
    <property type="entry name" value="Bact_Sigma-Reg"/>
</dbReference>
<dbReference type="Proteomes" id="UP001610818">
    <property type="component" value="Unassembled WGS sequence"/>
</dbReference>
<comment type="caution">
    <text evidence="4">The sequence shown here is derived from an EMBL/GenBank/DDBJ whole genome shotgun (WGS) entry which is preliminary data.</text>
</comment>
<dbReference type="EC" id="3.1.3.16" evidence="4"/>
<dbReference type="GO" id="GO:0004722">
    <property type="term" value="F:protein serine/threonine phosphatase activity"/>
    <property type="evidence" value="ECO:0007669"/>
    <property type="project" value="UniProtKB-EC"/>
</dbReference>
<name>A0ABW7R1A2_9ACTN</name>
<accession>A0ABW7R1A2</accession>
<evidence type="ECO:0000259" key="3">
    <source>
        <dbReference type="SMART" id="SM00331"/>
    </source>
</evidence>
<gene>
    <name evidence="4" type="ORF">ACH4F9_36190</name>
</gene>
<keyword evidence="5" id="KW-1185">Reference proteome</keyword>
<evidence type="ECO:0000256" key="1">
    <source>
        <dbReference type="ARBA" id="ARBA00022801"/>
    </source>
</evidence>
<dbReference type="Pfam" id="PF07228">
    <property type="entry name" value="SpoIIE"/>
    <property type="match status" value="1"/>
</dbReference>
<evidence type="ECO:0000256" key="2">
    <source>
        <dbReference type="SAM" id="Phobius"/>
    </source>
</evidence>
<reference evidence="4 5" key="1">
    <citation type="submission" date="2024-10" db="EMBL/GenBank/DDBJ databases">
        <title>The Natural Products Discovery Center: Release of the First 8490 Sequenced Strains for Exploring Actinobacteria Biosynthetic Diversity.</title>
        <authorList>
            <person name="Kalkreuter E."/>
            <person name="Kautsar S.A."/>
            <person name="Yang D."/>
            <person name="Bader C.D."/>
            <person name="Teijaro C.N."/>
            <person name="Fluegel L."/>
            <person name="Davis C.M."/>
            <person name="Simpson J.R."/>
            <person name="Lauterbach L."/>
            <person name="Steele A.D."/>
            <person name="Gui C."/>
            <person name="Meng S."/>
            <person name="Li G."/>
            <person name="Viehrig K."/>
            <person name="Ye F."/>
            <person name="Su P."/>
            <person name="Kiefer A.F."/>
            <person name="Nichols A."/>
            <person name="Cepeda A.J."/>
            <person name="Yan W."/>
            <person name="Fan B."/>
            <person name="Jiang Y."/>
            <person name="Adhikari A."/>
            <person name="Zheng C.-J."/>
            <person name="Schuster L."/>
            <person name="Cowan T.M."/>
            <person name="Smanski M.J."/>
            <person name="Chevrette M.G."/>
            <person name="De Carvalho L.P.S."/>
            <person name="Shen B."/>
        </authorList>
    </citation>
    <scope>NUCLEOTIDE SEQUENCE [LARGE SCALE GENOMIC DNA]</scope>
    <source>
        <strain evidence="4 5">NPDC017990</strain>
    </source>
</reference>
<evidence type="ECO:0000313" key="5">
    <source>
        <dbReference type="Proteomes" id="UP001610818"/>
    </source>
</evidence>
<proteinExistence type="predicted"/>
<dbReference type="InterPro" id="IPR036457">
    <property type="entry name" value="PPM-type-like_dom_sf"/>
</dbReference>
<feature type="domain" description="PPM-type phosphatase" evidence="3">
    <location>
        <begin position="161"/>
        <end position="366"/>
    </location>
</feature>
<feature type="transmembrane region" description="Helical" evidence="2">
    <location>
        <begin position="63"/>
        <end position="79"/>
    </location>
</feature>
<dbReference type="SMART" id="SM00331">
    <property type="entry name" value="PP2C_SIG"/>
    <property type="match status" value="1"/>
</dbReference>
<dbReference type="Gene3D" id="3.60.40.10">
    <property type="entry name" value="PPM-type phosphatase domain"/>
    <property type="match status" value="1"/>
</dbReference>
<protein>
    <submittedName>
        <fullName evidence="4">PP2C family protein-serine/threonine phosphatase</fullName>
        <ecNumber evidence="4">3.1.3.16</ecNumber>
    </submittedName>
</protein>
<dbReference type="PANTHER" id="PTHR43156">
    <property type="entry name" value="STAGE II SPORULATION PROTEIN E-RELATED"/>
    <property type="match status" value="1"/>
</dbReference>
<keyword evidence="1 4" id="KW-0378">Hydrolase</keyword>
<dbReference type="InterPro" id="IPR001932">
    <property type="entry name" value="PPM-type_phosphatase-like_dom"/>
</dbReference>
<dbReference type="RefSeq" id="WP_397717496.1">
    <property type="nucleotide sequence ID" value="NZ_JBIRGN010000008.1"/>
</dbReference>
<keyword evidence="2" id="KW-0472">Membrane</keyword>
<feature type="transmembrane region" description="Helical" evidence="2">
    <location>
        <begin position="38"/>
        <end position="56"/>
    </location>
</feature>
<evidence type="ECO:0000313" key="4">
    <source>
        <dbReference type="EMBL" id="MFH8550459.1"/>
    </source>
</evidence>